<dbReference type="CDD" id="cd02042">
    <property type="entry name" value="ParAB_family"/>
    <property type="match status" value="1"/>
</dbReference>
<dbReference type="Gene3D" id="3.40.50.300">
    <property type="entry name" value="P-loop containing nucleotide triphosphate hydrolases"/>
    <property type="match status" value="1"/>
</dbReference>
<dbReference type="OrthoDB" id="113462at2"/>
<evidence type="ECO:0000313" key="2">
    <source>
        <dbReference type="Proteomes" id="UP000078316"/>
    </source>
</evidence>
<dbReference type="PANTHER" id="PTHR13696">
    <property type="entry name" value="P-LOOP CONTAINING NUCLEOSIDE TRIPHOSPHATE HYDROLASE"/>
    <property type="match status" value="1"/>
</dbReference>
<name>A0A179RN83_9HYPH</name>
<comment type="caution">
    <text evidence="1">The sequence shown here is derived from an EMBL/GenBank/DDBJ whole genome shotgun (WGS) entry which is preliminary data.</text>
</comment>
<dbReference type="PIRSF" id="PIRSF009320">
    <property type="entry name" value="Nuc_binding_HP_1000"/>
    <property type="match status" value="1"/>
</dbReference>
<dbReference type="SUPFAM" id="SSF52540">
    <property type="entry name" value="P-loop containing nucleoside triphosphate hydrolases"/>
    <property type="match status" value="1"/>
</dbReference>
<dbReference type="Pfam" id="PF07015">
    <property type="entry name" value="VirC1"/>
    <property type="match status" value="1"/>
</dbReference>
<evidence type="ECO:0000313" key="1">
    <source>
        <dbReference type="EMBL" id="OAS10240.1"/>
    </source>
</evidence>
<organism evidence="1 2">
    <name type="scientific">Methylobacterium platani</name>
    <dbReference type="NCBI Taxonomy" id="427683"/>
    <lineage>
        <taxon>Bacteria</taxon>
        <taxon>Pseudomonadati</taxon>
        <taxon>Pseudomonadota</taxon>
        <taxon>Alphaproteobacteria</taxon>
        <taxon>Hyphomicrobiales</taxon>
        <taxon>Methylobacteriaceae</taxon>
        <taxon>Methylobacterium</taxon>
    </lineage>
</organism>
<dbReference type="InterPro" id="IPR027417">
    <property type="entry name" value="P-loop_NTPase"/>
</dbReference>
<dbReference type="InterPro" id="IPR009744">
    <property type="entry name" value="VirC1"/>
</dbReference>
<dbReference type="RefSeq" id="WP_048437604.1">
    <property type="nucleotide sequence ID" value="NZ_LWHQ01000150.1"/>
</dbReference>
<dbReference type="InterPro" id="IPR050678">
    <property type="entry name" value="DNA_Partitioning_ATPase"/>
</dbReference>
<dbReference type="Proteomes" id="UP000078316">
    <property type="component" value="Unassembled WGS sequence"/>
</dbReference>
<gene>
    <name evidence="1" type="ORF">A5481_32005</name>
</gene>
<accession>A0A179RN83</accession>
<dbReference type="AlphaFoldDB" id="A0A179RN83"/>
<proteinExistence type="predicted"/>
<sequence length="226" mass="24143">MPVISVANPKGGAGKSTTALVLGTTLAHFGGTVSLIDCDPNRPIAAWAQGESATSMRVISDVTESSIVGTIDRERGGRQFVVVDLEGTASRMVSRAITRSDLVLIPMQASAVDAAQAARAVDLVREEEQVLNREIPFRIVFTRTSSAIPTRNEKMIVEELRSSGIPVLATHLNERAAFKSLFTYRVALSELDPTLVNGVSAAQENAQRLSEEVVELVATLTGKARA</sequence>
<dbReference type="STRING" id="427683.A5481_32005"/>
<dbReference type="PANTHER" id="PTHR13696:SF96">
    <property type="entry name" value="COBQ_COBB_MIND_PARA NUCLEOTIDE BINDING DOMAIN-CONTAINING PROTEIN"/>
    <property type="match status" value="1"/>
</dbReference>
<dbReference type="EMBL" id="LWHQ01000150">
    <property type="protein sequence ID" value="OAS10240.1"/>
    <property type="molecule type" value="Genomic_DNA"/>
</dbReference>
<protein>
    <submittedName>
        <fullName evidence="1">ATPase</fullName>
    </submittedName>
</protein>
<reference evidence="1 2" key="1">
    <citation type="submission" date="2016-04" db="EMBL/GenBank/DDBJ databases">
        <authorList>
            <person name="Evans L.H."/>
            <person name="Alamgir A."/>
            <person name="Owens N."/>
            <person name="Weber N.D."/>
            <person name="Virtaneva K."/>
            <person name="Barbian K."/>
            <person name="Babar A."/>
            <person name="Rosenke K."/>
        </authorList>
    </citation>
    <scope>NUCLEOTIDE SEQUENCE [LARGE SCALE GENOMIC DNA]</scope>
    <source>
        <strain evidence="1 2">PMB02</strain>
    </source>
</reference>